<organism evidence="1 2">
    <name type="scientific">Artomyces pyxidatus</name>
    <dbReference type="NCBI Taxonomy" id="48021"/>
    <lineage>
        <taxon>Eukaryota</taxon>
        <taxon>Fungi</taxon>
        <taxon>Dikarya</taxon>
        <taxon>Basidiomycota</taxon>
        <taxon>Agaricomycotina</taxon>
        <taxon>Agaricomycetes</taxon>
        <taxon>Russulales</taxon>
        <taxon>Auriscalpiaceae</taxon>
        <taxon>Artomyces</taxon>
    </lineage>
</organism>
<reference evidence="1" key="2">
    <citation type="journal article" date="2022" name="New Phytol.">
        <title>Evolutionary transition to the ectomycorrhizal habit in the genomes of a hyperdiverse lineage of mushroom-forming fungi.</title>
        <authorList>
            <person name="Looney B."/>
            <person name="Miyauchi S."/>
            <person name="Morin E."/>
            <person name="Drula E."/>
            <person name="Courty P.E."/>
            <person name="Kohler A."/>
            <person name="Kuo A."/>
            <person name="LaButti K."/>
            <person name="Pangilinan J."/>
            <person name="Lipzen A."/>
            <person name="Riley R."/>
            <person name="Andreopoulos W."/>
            <person name="He G."/>
            <person name="Johnson J."/>
            <person name="Nolan M."/>
            <person name="Tritt A."/>
            <person name="Barry K.W."/>
            <person name="Grigoriev I.V."/>
            <person name="Nagy L.G."/>
            <person name="Hibbett D."/>
            <person name="Henrissat B."/>
            <person name="Matheny P.B."/>
            <person name="Labbe J."/>
            <person name="Martin F.M."/>
        </authorList>
    </citation>
    <scope>NUCLEOTIDE SEQUENCE</scope>
    <source>
        <strain evidence="1">HHB10654</strain>
    </source>
</reference>
<sequence>MAGDRKIDPATNKRLEEFRSSVAKEADEVIFGAFPSKVSTRCTCGLEPFTELYARYCNELQELIHSTSTASSPFHLSHAADSTDSTVYPPPQPSSSDEPDKKKRKREAESESVHTNGISNTQNARYPDLVLLNKHLVSVHQRVKRECEELAELCDKIKLWINLTMPKIEDGDNFGVQIQEEVLNELHRSQESAYNMRDTARQSYLNRAKICSKIIKYPHVEDYTMALKEHDEKQLYLSRQHLFDLRNIYAVMTDILHKNMSKIRAPKANNGVGLY</sequence>
<reference evidence="1" key="1">
    <citation type="submission" date="2021-03" db="EMBL/GenBank/DDBJ databases">
        <authorList>
            <consortium name="DOE Joint Genome Institute"/>
            <person name="Ahrendt S."/>
            <person name="Looney B.P."/>
            <person name="Miyauchi S."/>
            <person name="Morin E."/>
            <person name="Drula E."/>
            <person name="Courty P.E."/>
            <person name="Chicoki N."/>
            <person name="Fauchery L."/>
            <person name="Kohler A."/>
            <person name="Kuo A."/>
            <person name="Labutti K."/>
            <person name="Pangilinan J."/>
            <person name="Lipzen A."/>
            <person name="Riley R."/>
            <person name="Andreopoulos W."/>
            <person name="He G."/>
            <person name="Johnson J."/>
            <person name="Barry K.W."/>
            <person name="Grigoriev I.V."/>
            <person name="Nagy L."/>
            <person name="Hibbett D."/>
            <person name="Henrissat B."/>
            <person name="Matheny P.B."/>
            <person name="Labbe J."/>
            <person name="Martin F."/>
        </authorList>
    </citation>
    <scope>NUCLEOTIDE SEQUENCE</scope>
    <source>
        <strain evidence="1">HHB10654</strain>
    </source>
</reference>
<name>A0ACB8TCR6_9AGAM</name>
<protein>
    <submittedName>
        <fullName evidence="1">Proteasome activator pa28 REG alpha/beta subunit</fullName>
    </submittedName>
</protein>
<keyword evidence="1" id="KW-0647">Proteasome</keyword>
<evidence type="ECO:0000313" key="2">
    <source>
        <dbReference type="Proteomes" id="UP000814140"/>
    </source>
</evidence>
<keyword evidence="2" id="KW-1185">Reference proteome</keyword>
<gene>
    <name evidence="1" type="ORF">BV25DRAFT_1988201</name>
</gene>
<dbReference type="EMBL" id="MU277192">
    <property type="protein sequence ID" value="KAI0066427.1"/>
    <property type="molecule type" value="Genomic_DNA"/>
</dbReference>
<evidence type="ECO:0000313" key="1">
    <source>
        <dbReference type="EMBL" id="KAI0066427.1"/>
    </source>
</evidence>
<accession>A0ACB8TCR6</accession>
<dbReference type="Proteomes" id="UP000814140">
    <property type="component" value="Unassembled WGS sequence"/>
</dbReference>
<proteinExistence type="predicted"/>
<comment type="caution">
    <text evidence="1">The sequence shown here is derived from an EMBL/GenBank/DDBJ whole genome shotgun (WGS) entry which is preliminary data.</text>
</comment>